<dbReference type="Pfam" id="PF01239">
    <property type="entry name" value="PPTA"/>
    <property type="match status" value="5"/>
</dbReference>
<accession>A0A843U5D9</accession>
<sequence>MHGRPRRPARAEDAEAAAAKAEKLRSLQSQLLHNHHHRIYDKEAVEASARLLEANPEVYTAWNYRKVAVQSRLGSGPGPEELKSIVDQELKIAEIALRRNPKCYGAWHHRKWVMKLGSAAADFDNEFRLLDQLLKLDSRNFHGWNHRRFVAALKNVPEEEELKFTTDMINKNFSNYSAWHNRSVILSHLMKQKAPGFASKEEVLSEEFELIHQALFTDPDDQSGWFYHLWLLDQTVAVDVPLLVSSWPSHGSEIVISRTTYVEDCKSCQYTYNVPHTKEFPIVLYFNQVVKGVNSTTVTVECEFSESNDLIWKPLSTSNSAEAHAWVTYVKIPDANFNSPRGYLVKVFLGRSPGLISSSGHPFSSTSQFGFILNGRSHGSECIERDCDVKVVDWSDDNFCSSESLLQNLAVSFDQLRIVDGEPMVSKWHSETLSNEITLFQQLMSEINCKISKLTLARLLIAHDVIISRGILPPGKKTHFEETLQLYDDLIKSDSSHTKYYQDQRSLVLLDQLTSDKESMAKHCRHHKELASTSVSDNVCVRFNGLSLARMGFVHRLLWVRMLDLSHNELQSIEGLEAMQLLSHLNLGTNKISSITALEPLKMMKSLKVLDISYNEIGAHSIDTTRYLCASPLSHTTTTRAASGSVEEPESFDVSENDFWETILVFKYLHLTQLNVVGNPVSSESFSALLIKLIPSLQWLDGRHVQRI</sequence>
<dbReference type="Pfam" id="PF12799">
    <property type="entry name" value="LRR_4"/>
    <property type="match status" value="1"/>
</dbReference>
<dbReference type="EMBL" id="NMUH01000412">
    <property type="protein sequence ID" value="MQL78665.1"/>
    <property type="molecule type" value="Genomic_DNA"/>
</dbReference>
<protein>
    <recommendedName>
        <fullName evidence="3 10">Geranylgeranyl transferase type-2 subunit alpha</fullName>
        <ecNumber evidence="2 10">2.5.1.60</ecNumber>
    </recommendedName>
    <alternativeName>
        <fullName evidence="8 10">Geranylgeranyl transferase type II subunit alpha</fullName>
    </alternativeName>
</protein>
<dbReference type="GO" id="GO:0097354">
    <property type="term" value="P:prenylation"/>
    <property type="evidence" value="ECO:0007669"/>
    <property type="project" value="UniProtKB-UniRule"/>
</dbReference>
<evidence type="ECO:0000256" key="9">
    <source>
        <dbReference type="ARBA" id="ARBA00047658"/>
    </source>
</evidence>
<keyword evidence="7" id="KW-0677">Repeat</keyword>
<comment type="function">
    <text evidence="10">Catalyzes the transfer of a geranyl-geranyl moiety from geranyl-geranyl pyrophosphate to cysteines occuring in specific C-terminal amino acid sequences.</text>
</comment>
<dbReference type="GO" id="GO:0004663">
    <property type="term" value="F:Rab geranylgeranyltransferase activity"/>
    <property type="evidence" value="ECO:0007669"/>
    <property type="project" value="UniProtKB-UniRule"/>
</dbReference>
<dbReference type="Proteomes" id="UP000652761">
    <property type="component" value="Unassembled WGS sequence"/>
</dbReference>
<evidence type="ECO:0000256" key="6">
    <source>
        <dbReference type="ARBA" id="ARBA00022679"/>
    </source>
</evidence>
<dbReference type="GO" id="GO:0005968">
    <property type="term" value="C:Rab-protein geranylgeranyltransferase complex"/>
    <property type="evidence" value="ECO:0007669"/>
    <property type="project" value="TreeGrafter"/>
</dbReference>
<keyword evidence="5" id="KW-0433">Leucine-rich repeat</keyword>
<dbReference type="OrthoDB" id="1658at2759"/>
<dbReference type="Gene3D" id="1.25.40.120">
    <property type="entry name" value="Protein prenylyltransferase"/>
    <property type="match status" value="1"/>
</dbReference>
<name>A0A843U5D9_COLES</name>
<dbReference type="SUPFAM" id="SSF52058">
    <property type="entry name" value="L domain-like"/>
    <property type="match status" value="1"/>
</dbReference>
<dbReference type="Pfam" id="PF13516">
    <property type="entry name" value="LRR_6"/>
    <property type="match status" value="1"/>
</dbReference>
<comment type="catalytic activity">
    <reaction evidence="9 10">
        <text>geranylgeranyl diphosphate + L-cysteinyl-[protein] = S-geranylgeranyl-L-cysteinyl-[protein] + diphosphate</text>
        <dbReference type="Rhea" id="RHEA:21240"/>
        <dbReference type="Rhea" id="RHEA-COMP:10131"/>
        <dbReference type="Rhea" id="RHEA-COMP:11537"/>
        <dbReference type="ChEBI" id="CHEBI:29950"/>
        <dbReference type="ChEBI" id="CHEBI:33019"/>
        <dbReference type="ChEBI" id="CHEBI:57533"/>
        <dbReference type="ChEBI" id="CHEBI:86021"/>
        <dbReference type="EC" id="2.5.1.60"/>
    </reaction>
</comment>
<organism evidence="11 12">
    <name type="scientific">Colocasia esculenta</name>
    <name type="common">Wild taro</name>
    <name type="synonym">Arum esculentum</name>
    <dbReference type="NCBI Taxonomy" id="4460"/>
    <lineage>
        <taxon>Eukaryota</taxon>
        <taxon>Viridiplantae</taxon>
        <taxon>Streptophyta</taxon>
        <taxon>Embryophyta</taxon>
        <taxon>Tracheophyta</taxon>
        <taxon>Spermatophyta</taxon>
        <taxon>Magnoliopsida</taxon>
        <taxon>Liliopsida</taxon>
        <taxon>Araceae</taxon>
        <taxon>Aroideae</taxon>
        <taxon>Colocasieae</taxon>
        <taxon>Colocasia</taxon>
    </lineage>
</organism>
<dbReference type="PROSITE" id="PS51450">
    <property type="entry name" value="LRR"/>
    <property type="match status" value="2"/>
</dbReference>
<comment type="caution">
    <text evidence="11">The sequence shown here is derived from an EMBL/GenBank/DDBJ whole genome shotgun (WGS) entry which is preliminary data.</text>
</comment>
<evidence type="ECO:0000256" key="4">
    <source>
        <dbReference type="ARBA" id="ARBA00022602"/>
    </source>
</evidence>
<evidence type="ECO:0000256" key="10">
    <source>
        <dbReference type="RuleBase" id="RU367120"/>
    </source>
</evidence>
<dbReference type="Gene3D" id="3.80.10.10">
    <property type="entry name" value="Ribonuclease Inhibitor"/>
    <property type="match status" value="1"/>
</dbReference>
<dbReference type="PANTHER" id="PTHR11129:SF2">
    <property type="entry name" value="GERANYLGERANYL TRANSFERASE TYPE-2 SUBUNIT ALPHA"/>
    <property type="match status" value="1"/>
</dbReference>
<evidence type="ECO:0000256" key="5">
    <source>
        <dbReference type="ARBA" id="ARBA00022614"/>
    </source>
</evidence>
<evidence type="ECO:0000256" key="3">
    <source>
        <dbReference type="ARBA" id="ARBA00014772"/>
    </source>
</evidence>
<dbReference type="InterPro" id="IPR001611">
    <property type="entry name" value="Leu-rich_rpt"/>
</dbReference>
<evidence type="ECO:0000313" key="12">
    <source>
        <dbReference type="Proteomes" id="UP000652761"/>
    </source>
</evidence>
<dbReference type="PANTHER" id="PTHR11129">
    <property type="entry name" value="PROTEIN FARNESYLTRANSFERASE ALPHA SUBUNIT/RAB GERANYLGERANYL TRANSFERASE ALPHA SUBUNIT"/>
    <property type="match status" value="1"/>
</dbReference>
<keyword evidence="12" id="KW-1185">Reference proteome</keyword>
<evidence type="ECO:0000256" key="2">
    <source>
        <dbReference type="ARBA" id="ARBA00012656"/>
    </source>
</evidence>
<keyword evidence="6 10" id="KW-0808">Transferase</keyword>
<proteinExistence type="inferred from homology"/>
<dbReference type="SUPFAM" id="SSF48439">
    <property type="entry name" value="Protein prenylyltransferase"/>
    <property type="match status" value="1"/>
</dbReference>
<evidence type="ECO:0000313" key="11">
    <source>
        <dbReference type="EMBL" id="MQL78665.1"/>
    </source>
</evidence>
<dbReference type="InterPro" id="IPR025875">
    <property type="entry name" value="Leu-rich_rpt_4"/>
</dbReference>
<dbReference type="EC" id="2.5.1.60" evidence="2 10"/>
<dbReference type="FunFam" id="1.25.40.120:FF:000035">
    <property type="entry name" value="Geranylgeranyl transferase type-2 subunit alpha"/>
    <property type="match status" value="1"/>
</dbReference>
<comment type="similarity">
    <text evidence="1 10">Belongs to the protein prenyltransferase subunit alpha family.</text>
</comment>
<dbReference type="PROSITE" id="PS51147">
    <property type="entry name" value="PFTA"/>
    <property type="match status" value="5"/>
</dbReference>
<dbReference type="InterPro" id="IPR002088">
    <property type="entry name" value="Prenyl_trans_a"/>
</dbReference>
<keyword evidence="4 10" id="KW-0637">Prenyltransferase</keyword>
<evidence type="ECO:0000256" key="7">
    <source>
        <dbReference type="ARBA" id="ARBA00022737"/>
    </source>
</evidence>
<evidence type="ECO:0000256" key="8">
    <source>
        <dbReference type="ARBA" id="ARBA00031267"/>
    </source>
</evidence>
<dbReference type="InterPro" id="IPR032675">
    <property type="entry name" value="LRR_dom_sf"/>
</dbReference>
<dbReference type="FunFam" id="3.80.10.10:FF:000756">
    <property type="entry name" value="Rab geranylgeranyl transferase like protein"/>
    <property type="match status" value="1"/>
</dbReference>
<gene>
    <name evidence="11" type="ORF">Taro_011094</name>
</gene>
<reference evidence="11" key="1">
    <citation type="submission" date="2017-07" db="EMBL/GenBank/DDBJ databases">
        <title>Taro Niue Genome Assembly and Annotation.</title>
        <authorList>
            <person name="Atibalentja N."/>
            <person name="Keating K."/>
            <person name="Fields C.J."/>
        </authorList>
    </citation>
    <scope>NUCLEOTIDE SEQUENCE</scope>
    <source>
        <strain evidence="11">Niue_2</strain>
        <tissue evidence="11">Leaf</tissue>
    </source>
</reference>
<evidence type="ECO:0000256" key="1">
    <source>
        <dbReference type="ARBA" id="ARBA00006734"/>
    </source>
</evidence>
<dbReference type="AlphaFoldDB" id="A0A843U5D9"/>